<sequence>MHEKKSNPKGCIVEENVVEETIFIKNVITISILLENYNNIRIKNGEDNNAHMDRTKLSAYKMVEVLQNSATRFIYMYSKIQLMLNPILSNYVDRELVVSKQSVSKNLRWISNRPNKNVLKYESYAINGYTFCTKRHEVITYTKFTIMGFYKRYGYLIIMLKILQHSSVTSGASILRARSVGKKCPLCSRHLPKFINIAFRMWIKNSDNILPRVDPEDLLKESQNDYFRPDCRANEKVVVRKSACCKP</sequence>
<evidence type="ECO:0000313" key="2">
    <source>
        <dbReference type="Proteomes" id="UP000235145"/>
    </source>
</evidence>
<dbReference type="AlphaFoldDB" id="A0A9R1XEU2"/>
<comment type="caution">
    <text evidence="1">The sequence shown here is derived from an EMBL/GenBank/DDBJ whole genome shotgun (WGS) entry which is preliminary data.</text>
</comment>
<accession>A0A9R1XEU2</accession>
<dbReference type="EMBL" id="NBSK02000005">
    <property type="protein sequence ID" value="KAJ0205472.1"/>
    <property type="molecule type" value="Genomic_DNA"/>
</dbReference>
<organism evidence="1 2">
    <name type="scientific">Lactuca sativa</name>
    <name type="common">Garden lettuce</name>
    <dbReference type="NCBI Taxonomy" id="4236"/>
    <lineage>
        <taxon>Eukaryota</taxon>
        <taxon>Viridiplantae</taxon>
        <taxon>Streptophyta</taxon>
        <taxon>Embryophyta</taxon>
        <taxon>Tracheophyta</taxon>
        <taxon>Spermatophyta</taxon>
        <taxon>Magnoliopsida</taxon>
        <taxon>eudicotyledons</taxon>
        <taxon>Gunneridae</taxon>
        <taxon>Pentapetalae</taxon>
        <taxon>asterids</taxon>
        <taxon>campanulids</taxon>
        <taxon>Asterales</taxon>
        <taxon>Asteraceae</taxon>
        <taxon>Cichorioideae</taxon>
        <taxon>Cichorieae</taxon>
        <taxon>Lactucinae</taxon>
        <taxon>Lactuca</taxon>
    </lineage>
</organism>
<name>A0A9R1XEU2_LACSA</name>
<reference evidence="1 2" key="1">
    <citation type="journal article" date="2017" name="Nat. Commun.">
        <title>Genome assembly with in vitro proximity ligation data and whole-genome triplication in lettuce.</title>
        <authorList>
            <person name="Reyes-Chin-Wo S."/>
            <person name="Wang Z."/>
            <person name="Yang X."/>
            <person name="Kozik A."/>
            <person name="Arikit S."/>
            <person name="Song C."/>
            <person name="Xia L."/>
            <person name="Froenicke L."/>
            <person name="Lavelle D.O."/>
            <person name="Truco M.J."/>
            <person name="Xia R."/>
            <person name="Zhu S."/>
            <person name="Xu C."/>
            <person name="Xu H."/>
            <person name="Xu X."/>
            <person name="Cox K."/>
            <person name="Korf I."/>
            <person name="Meyers B.C."/>
            <person name="Michelmore R.W."/>
        </authorList>
    </citation>
    <scope>NUCLEOTIDE SEQUENCE [LARGE SCALE GENOMIC DNA]</scope>
    <source>
        <strain evidence="2">cv. Salinas</strain>
        <tissue evidence="1">Seedlings</tissue>
    </source>
</reference>
<dbReference type="Proteomes" id="UP000235145">
    <property type="component" value="Unassembled WGS sequence"/>
</dbReference>
<evidence type="ECO:0000313" key="1">
    <source>
        <dbReference type="EMBL" id="KAJ0205472.1"/>
    </source>
</evidence>
<keyword evidence="2" id="KW-1185">Reference proteome</keyword>
<proteinExistence type="predicted"/>
<gene>
    <name evidence="1" type="ORF">LSAT_V11C500242210</name>
</gene>
<protein>
    <submittedName>
        <fullName evidence="1">Uncharacterized protein</fullName>
    </submittedName>
</protein>